<proteinExistence type="predicted"/>
<sequence>MAVLVDEAVWPWRGARWAHLVSDESVAELHAFADRLGLRRMSFQGDHYDVPESVRDRALALGAEPVRGRDLVRRLRGAGLRLAAPERPGAWEEVGRWTDVGFRPDVGSTLLPVLATALEAVDADWTTARTVAFRRRVEWALVVEDNSAVSLAGPVPVGVDVRIHDDRLVELLADERGVR</sequence>
<dbReference type="Pfam" id="PF13223">
    <property type="entry name" value="DUF4031"/>
    <property type="match status" value="1"/>
</dbReference>
<dbReference type="InterPro" id="IPR025109">
    <property type="entry name" value="DUF4031"/>
</dbReference>
<protein>
    <recommendedName>
        <fullName evidence="1">DUF4031 domain-containing protein</fullName>
    </recommendedName>
</protein>
<name>A0A381RFC9_9ZZZZ</name>
<dbReference type="AlphaFoldDB" id="A0A381RFC9"/>
<evidence type="ECO:0000259" key="1">
    <source>
        <dbReference type="Pfam" id="PF13223"/>
    </source>
</evidence>
<evidence type="ECO:0000313" key="2">
    <source>
        <dbReference type="EMBL" id="SUZ89944.1"/>
    </source>
</evidence>
<accession>A0A381RFC9</accession>
<feature type="domain" description="DUF4031" evidence="1">
    <location>
        <begin position="3"/>
        <end position="76"/>
    </location>
</feature>
<gene>
    <name evidence="2" type="ORF">METZ01_LOCUS42798</name>
</gene>
<dbReference type="EMBL" id="UINC01001853">
    <property type="protein sequence ID" value="SUZ89944.1"/>
    <property type="molecule type" value="Genomic_DNA"/>
</dbReference>
<reference evidence="2" key="1">
    <citation type="submission" date="2018-05" db="EMBL/GenBank/DDBJ databases">
        <authorList>
            <person name="Lanie J.A."/>
            <person name="Ng W.-L."/>
            <person name="Kazmierczak K.M."/>
            <person name="Andrzejewski T.M."/>
            <person name="Davidsen T.M."/>
            <person name="Wayne K.J."/>
            <person name="Tettelin H."/>
            <person name="Glass J.I."/>
            <person name="Rusch D."/>
            <person name="Podicherti R."/>
            <person name="Tsui H.-C.T."/>
            <person name="Winkler M.E."/>
        </authorList>
    </citation>
    <scope>NUCLEOTIDE SEQUENCE</scope>
</reference>
<organism evidence="2">
    <name type="scientific">marine metagenome</name>
    <dbReference type="NCBI Taxonomy" id="408172"/>
    <lineage>
        <taxon>unclassified sequences</taxon>
        <taxon>metagenomes</taxon>
        <taxon>ecological metagenomes</taxon>
    </lineage>
</organism>